<keyword evidence="3" id="KW-0472">Membrane</keyword>
<feature type="transmembrane region" description="Helical" evidence="3">
    <location>
        <begin position="310"/>
        <end position="332"/>
    </location>
</feature>
<proteinExistence type="inferred from homology"/>
<sequence length="463" mass="50165">MPDIDCRPETEAKKARAPVDVDALTDKLDGCWHGSGCGFGPRSSTLTLNNSDAESAATTTVSDELEEGSFRAWLTVFGAFMALFCTFGQINAFGTFQAWYSTHQLSHLAPSTISWIGSLQLWILFFSGGPIGRLYDCFGPTIIMLSGAILYIFSIMMSSLSTQYYQFILCQGITFGLGVGMLFYPSLASVSTYFSKRRATALGIAAAGTSLGGFIYPIMLEHLFTKVGFGWGVRVSGLMSGVCSLLAVLTVTRRRPLEDPAPRPWIDFAMLKDCRFLFLTAGSCFVALGLFIPFFYIINYAHDINIPARYTFYVLAVLNAGGIIGRTAPAYLSDVVGRFNILVPSAFLSGLSCLVFWFFAKGIVSVMLFAATYGFLSGAFISLINPCVAQISDIREIGTRIGMLYTMISFPSLVGGPIAGVLLVKSHGSYDSMIAFSGATVVVGSLLLLYTKLTVDKKFFAVV</sequence>
<evidence type="ECO:0000256" key="1">
    <source>
        <dbReference type="ARBA" id="ARBA00004141"/>
    </source>
</evidence>
<comment type="similarity">
    <text evidence="2">Belongs to the major facilitator superfamily. Monocarboxylate porter (TC 2.A.1.13) family.</text>
</comment>
<keyword evidence="3" id="KW-0812">Transmembrane</keyword>
<dbReference type="Gene3D" id="1.20.1250.20">
    <property type="entry name" value="MFS general substrate transporter like domains"/>
    <property type="match status" value="2"/>
</dbReference>
<keyword evidence="6" id="KW-1185">Reference proteome</keyword>
<dbReference type="SUPFAM" id="SSF103473">
    <property type="entry name" value="MFS general substrate transporter"/>
    <property type="match status" value="1"/>
</dbReference>
<dbReference type="PANTHER" id="PTHR11360:SF177">
    <property type="entry name" value="RIBOFLAVIN TRANSPORTER MCH5"/>
    <property type="match status" value="1"/>
</dbReference>
<evidence type="ECO:0000313" key="5">
    <source>
        <dbReference type="EMBL" id="KAL0960544.1"/>
    </source>
</evidence>
<evidence type="ECO:0000256" key="3">
    <source>
        <dbReference type="SAM" id="Phobius"/>
    </source>
</evidence>
<reference evidence="6" key="1">
    <citation type="submission" date="2024-06" db="EMBL/GenBank/DDBJ databases">
        <title>Multi-omics analyses provide insights into the biosynthesis of the anticancer antibiotic pleurotin in Hohenbuehelia grisea.</title>
        <authorList>
            <person name="Weaver J.A."/>
            <person name="Alberti F."/>
        </authorList>
    </citation>
    <scope>NUCLEOTIDE SEQUENCE [LARGE SCALE GENOMIC DNA]</scope>
    <source>
        <strain evidence="6">T-177</strain>
    </source>
</reference>
<dbReference type="PROSITE" id="PS50850">
    <property type="entry name" value="MFS"/>
    <property type="match status" value="1"/>
</dbReference>
<dbReference type="PANTHER" id="PTHR11360">
    <property type="entry name" value="MONOCARBOXYLATE TRANSPORTER"/>
    <property type="match status" value="1"/>
</dbReference>
<dbReference type="InterPro" id="IPR020846">
    <property type="entry name" value="MFS_dom"/>
</dbReference>
<dbReference type="CDD" id="cd17352">
    <property type="entry name" value="MFS_MCT_SLC16"/>
    <property type="match status" value="1"/>
</dbReference>
<feature type="transmembrane region" description="Helical" evidence="3">
    <location>
        <begin position="366"/>
        <end position="389"/>
    </location>
</feature>
<gene>
    <name evidence="5" type="ORF">HGRIS_005582</name>
</gene>
<evidence type="ECO:0000259" key="4">
    <source>
        <dbReference type="PROSITE" id="PS50850"/>
    </source>
</evidence>
<feature type="transmembrane region" description="Helical" evidence="3">
    <location>
        <begin position="401"/>
        <end position="424"/>
    </location>
</feature>
<dbReference type="InterPro" id="IPR050327">
    <property type="entry name" value="Proton-linked_MCT"/>
</dbReference>
<feature type="domain" description="Major facilitator superfamily (MFS) profile" evidence="4">
    <location>
        <begin position="71"/>
        <end position="456"/>
    </location>
</feature>
<keyword evidence="3" id="KW-1133">Transmembrane helix</keyword>
<name>A0ABR3JXA5_9AGAR</name>
<dbReference type="InterPro" id="IPR036259">
    <property type="entry name" value="MFS_trans_sf"/>
</dbReference>
<dbReference type="Proteomes" id="UP001556367">
    <property type="component" value="Unassembled WGS sequence"/>
</dbReference>
<comment type="caution">
    <text evidence="5">The sequence shown here is derived from an EMBL/GenBank/DDBJ whole genome shotgun (WGS) entry which is preliminary data.</text>
</comment>
<feature type="transmembrane region" description="Helical" evidence="3">
    <location>
        <begin position="430"/>
        <end position="450"/>
    </location>
</feature>
<feature type="transmembrane region" description="Helical" evidence="3">
    <location>
        <begin position="137"/>
        <end position="158"/>
    </location>
</feature>
<feature type="transmembrane region" description="Helical" evidence="3">
    <location>
        <begin position="164"/>
        <end position="187"/>
    </location>
</feature>
<feature type="transmembrane region" description="Helical" evidence="3">
    <location>
        <begin position="231"/>
        <end position="251"/>
    </location>
</feature>
<feature type="transmembrane region" description="Helical" evidence="3">
    <location>
        <begin position="339"/>
        <end position="360"/>
    </location>
</feature>
<feature type="transmembrane region" description="Helical" evidence="3">
    <location>
        <begin position="72"/>
        <end position="93"/>
    </location>
</feature>
<feature type="transmembrane region" description="Helical" evidence="3">
    <location>
        <begin position="276"/>
        <end position="298"/>
    </location>
</feature>
<evidence type="ECO:0000313" key="6">
    <source>
        <dbReference type="Proteomes" id="UP001556367"/>
    </source>
</evidence>
<dbReference type="EMBL" id="JASNQZ010000001">
    <property type="protein sequence ID" value="KAL0960544.1"/>
    <property type="molecule type" value="Genomic_DNA"/>
</dbReference>
<feature type="transmembrane region" description="Helical" evidence="3">
    <location>
        <begin position="199"/>
        <end position="219"/>
    </location>
</feature>
<dbReference type="InterPro" id="IPR011701">
    <property type="entry name" value="MFS"/>
</dbReference>
<organism evidence="5 6">
    <name type="scientific">Hohenbuehelia grisea</name>
    <dbReference type="NCBI Taxonomy" id="104357"/>
    <lineage>
        <taxon>Eukaryota</taxon>
        <taxon>Fungi</taxon>
        <taxon>Dikarya</taxon>
        <taxon>Basidiomycota</taxon>
        <taxon>Agaricomycotina</taxon>
        <taxon>Agaricomycetes</taxon>
        <taxon>Agaricomycetidae</taxon>
        <taxon>Agaricales</taxon>
        <taxon>Pleurotineae</taxon>
        <taxon>Pleurotaceae</taxon>
        <taxon>Hohenbuehelia</taxon>
    </lineage>
</organism>
<comment type="subcellular location">
    <subcellularLocation>
        <location evidence="1">Membrane</location>
        <topology evidence="1">Multi-pass membrane protein</topology>
    </subcellularLocation>
</comment>
<protein>
    <recommendedName>
        <fullName evidence="4">Major facilitator superfamily (MFS) profile domain-containing protein</fullName>
    </recommendedName>
</protein>
<accession>A0ABR3JXA5</accession>
<evidence type="ECO:0000256" key="2">
    <source>
        <dbReference type="ARBA" id="ARBA00006727"/>
    </source>
</evidence>
<dbReference type="Pfam" id="PF07690">
    <property type="entry name" value="MFS_1"/>
    <property type="match status" value="1"/>
</dbReference>
<feature type="transmembrane region" description="Helical" evidence="3">
    <location>
        <begin position="105"/>
        <end position="125"/>
    </location>
</feature>